<evidence type="ECO:0000256" key="6">
    <source>
        <dbReference type="ARBA" id="ARBA00022771"/>
    </source>
</evidence>
<evidence type="ECO:0000313" key="17">
    <source>
        <dbReference type="EMBL" id="KAK1273463.1"/>
    </source>
</evidence>
<reference evidence="17" key="2">
    <citation type="submission" date="2023-06" db="EMBL/GenBank/DDBJ databases">
        <authorList>
            <person name="Ma L."/>
            <person name="Liu K.-W."/>
            <person name="Li Z."/>
            <person name="Hsiao Y.-Y."/>
            <person name="Qi Y."/>
            <person name="Fu T."/>
            <person name="Tang G."/>
            <person name="Zhang D."/>
            <person name="Sun W.-H."/>
            <person name="Liu D.-K."/>
            <person name="Li Y."/>
            <person name="Chen G.-Z."/>
            <person name="Liu X.-D."/>
            <person name="Liao X.-Y."/>
            <person name="Jiang Y.-T."/>
            <person name="Yu X."/>
            <person name="Hao Y."/>
            <person name="Huang J."/>
            <person name="Zhao X.-W."/>
            <person name="Ke S."/>
            <person name="Chen Y.-Y."/>
            <person name="Wu W.-L."/>
            <person name="Hsu J.-L."/>
            <person name="Lin Y.-F."/>
            <person name="Huang M.-D."/>
            <person name="Li C.-Y."/>
            <person name="Huang L."/>
            <person name="Wang Z.-W."/>
            <person name="Zhao X."/>
            <person name="Zhong W.-Y."/>
            <person name="Peng D.-H."/>
            <person name="Ahmad S."/>
            <person name="Lan S."/>
            <person name="Zhang J.-S."/>
            <person name="Tsai W.-C."/>
            <person name="Van De Peer Y."/>
            <person name="Liu Z.-J."/>
        </authorList>
    </citation>
    <scope>NUCLEOTIDE SEQUENCE</scope>
    <source>
        <strain evidence="17">SCP</strain>
        <tissue evidence="17">Leaves</tissue>
    </source>
</reference>
<dbReference type="Pfam" id="PF08646">
    <property type="entry name" value="Rep_fac-A_C"/>
    <property type="match status" value="1"/>
</dbReference>
<dbReference type="InterPro" id="IPR031657">
    <property type="entry name" value="REPA_OB_2"/>
</dbReference>
<comment type="subunit">
    <text evidence="13">Heterotrimer of RPA1, RPA2 and RPA3 (canonical replication protein A complex).</text>
</comment>
<dbReference type="Gene3D" id="2.40.50.140">
    <property type="entry name" value="Nucleic acid-binding proteins"/>
    <property type="match status" value="4"/>
</dbReference>
<dbReference type="InterPro" id="IPR013955">
    <property type="entry name" value="Rep_factor-A_C"/>
</dbReference>
<dbReference type="Pfam" id="PF04057">
    <property type="entry name" value="Rep-A_N"/>
    <property type="match status" value="1"/>
</dbReference>
<dbReference type="CDD" id="cd04476">
    <property type="entry name" value="RPA1_DBD_C"/>
    <property type="match status" value="1"/>
</dbReference>
<dbReference type="CDD" id="cd04475">
    <property type="entry name" value="RPA1_DBD_B"/>
    <property type="match status" value="1"/>
</dbReference>
<proteinExistence type="inferred from homology"/>
<evidence type="ECO:0000256" key="8">
    <source>
        <dbReference type="ARBA" id="ARBA00023125"/>
    </source>
</evidence>
<keyword evidence="8 13" id="KW-0238">DNA-binding</keyword>
<evidence type="ECO:0000256" key="13">
    <source>
        <dbReference type="RuleBase" id="RU364130"/>
    </source>
</evidence>
<dbReference type="PANTHER" id="PTHR36779:SF1">
    <property type="entry name" value="OS04G0600400 PROTEIN"/>
    <property type="match status" value="1"/>
</dbReference>
<name>A0AAV9B9N8_ACOGR</name>
<evidence type="ECO:0000256" key="5">
    <source>
        <dbReference type="ARBA" id="ARBA00022763"/>
    </source>
</evidence>
<evidence type="ECO:0000256" key="14">
    <source>
        <dbReference type="SAM" id="MobiDB-lite"/>
    </source>
</evidence>
<dbReference type="PANTHER" id="PTHR36779">
    <property type="entry name" value="OSJNBA0083N12.13 PROTEIN"/>
    <property type="match status" value="1"/>
</dbReference>
<dbReference type="InterPro" id="IPR001878">
    <property type="entry name" value="Znf_CCHC"/>
</dbReference>
<dbReference type="FunFam" id="2.40.50.140:FF:000041">
    <property type="entry name" value="Replication protein A subunit"/>
    <property type="match status" value="1"/>
</dbReference>
<evidence type="ECO:0000259" key="16">
    <source>
        <dbReference type="PROSITE" id="PS50158"/>
    </source>
</evidence>
<evidence type="ECO:0000256" key="15">
    <source>
        <dbReference type="SAM" id="Phobius"/>
    </source>
</evidence>
<keyword evidence="15" id="KW-0812">Transmembrane</keyword>
<dbReference type="Pfam" id="PF01336">
    <property type="entry name" value="tRNA_anti-codon"/>
    <property type="match status" value="1"/>
</dbReference>
<evidence type="ECO:0000256" key="7">
    <source>
        <dbReference type="ARBA" id="ARBA00022833"/>
    </source>
</evidence>
<dbReference type="GO" id="GO:0006260">
    <property type="term" value="P:DNA replication"/>
    <property type="evidence" value="ECO:0007669"/>
    <property type="project" value="UniProtKB-KW"/>
</dbReference>
<dbReference type="InterPro" id="IPR004365">
    <property type="entry name" value="NA-bd_OB_tRNA"/>
</dbReference>
<comment type="subcellular location">
    <subcellularLocation>
        <location evidence="1 13">Nucleus</location>
    </subcellularLocation>
</comment>
<dbReference type="InterPro" id="IPR007199">
    <property type="entry name" value="Rep_factor-A_N"/>
</dbReference>
<dbReference type="Pfam" id="PF00098">
    <property type="entry name" value="zf-CCHC"/>
    <property type="match status" value="1"/>
</dbReference>
<dbReference type="CDD" id="cd04474">
    <property type="entry name" value="RPA1_DBD_A"/>
    <property type="match status" value="1"/>
</dbReference>
<keyword evidence="3 13" id="KW-0235">DNA replication</keyword>
<dbReference type="GO" id="GO:0005634">
    <property type="term" value="C:nucleus"/>
    <property type="evidence" value="ECO:0007669"/>
    <property type="project" value="UniProtKB-SubCell"/>
</dbReference>
<comment type="caution">
    <text evidence="17">The sequence shown here is derived from an EMBL/GenBank/DDBJ whole genome shotgun (WGS) entry which is preliminary data.</text>
</comment>
<comment type="function">
    <text evidence="13">Component of the replication protein A complex (RPA) required for DNA recombination, repair and replication. The activity of RPA is mediated by single-stranded DNA binding and protein interactions. Probably involved in repair of double-strand DNA breaks (DSBs) induced by genotoxic stresses.</text>
</comment>
<dbReference type="PROSITE" id="PS50158">
    <property type="entry name" value="ZF_CCHC"/>
    <property type="match status" value="2"/>
</dbReference>
<keyword evidence="18" id="KW-1185">Reference proteome</keyword>
<dbReference type="InterPro" id="IPR012340">
    <property type="entry name" value="NA-bd_OB-fold"/>
</dbReference>
<evidence type="ECO:0000256" key="3">
    <source>
        <dbReference type="ARBA" id="ARBA00022705"/>
    </source>
</evidence>
<dbReference type="CDD" id="cd04477">
    <property type="entry name" value="RPA1N"/>
    <property type="match status" value="1"/>
</dbReference>
<feature type="domain" description="CCHC-type" evidence="16">
    <location>
        <begin position="1100"/>
        <end position="1115"/>
    </location>
</feature>
<accession>A0AAV9B9N8</accession>
<keyword evidence="4 13" id="KW-0479">Metal-binding</keyword>
<evidence type="ECO:0000313" key="18">
    <source>
        <dbReference type="Proteomes" id="UP001179952"/>
    </source>
</evidence>
<dbReference type="AlphaFoldDB" id="A0AAV9B9N8"/>
<keyword evidence="6 12" id="KW-0863">Zinc-finger</keyword>
<dbReference type="GO" id="GO:0008270">
    <property type="term" value="F:zinc ion binding"/>
    <property type="evidence" value="ECO:0007669"/>
    <property type="project" value="UniProtKB-KW"/>
</dbReference>
<dbReference type="FunFam" id="2.40.50.140:FF:000064">
    <property type="entry name" value="Replication protein A subunit"/>
    <property type="match status" value="1"/>
</dbReference>
<dbReference type="GO" id="GO:0006281">
    <property type="term" value="P:DNA repair"/>
    <property type="evidence" value="ECO:0007669"/>
    <property type="project" value="UniProtKB-KW"/>
</dbReference>
<dbReference type="SUPFAM" id="SSF57756">
    <property type="entry name" value="Retrovirus zinc finger-like domains"/>
    <property type="match status" value="1"/>
</dbReference>
<dbReference type="SUPFAM" id="SSF50249">
    <property type="entry name" value="Nucleic acid-binding proteins"/>
    <property type="match status" value="4"/>
</dbReference>
<dbReference type="InterPro" id="IPR036875">
    <property type="entry name" value="Znf_CCHC_sf"/>
</dbReference>
<dbReference type="FunFam" id="2.40.50.140:FF:000117">
    <property type="entry name" value="Replication protein A subunit"/>
    <property type="match status" value="1"/>
</dbReference>
<keyword evidence="10" id="KW-0234">DNA repair</keyword>
<protein>
    <recommendedName>
        <fullName evidence="13">Replication protein A subunit</fullName>
    </recommendedName>
</protein>
<dbReference type="GO" id="GO:0007140">
    <property type="term" value="P:male meiotic nuclear division"/>
    <property type="evidence" value="ECO:0007669"/>
    <property type="project" value="UniProtKB-ARBA"/>
</dbReference>
<keyword evidence="7 13" id="KW-0862">Zinc</keyword>
<evidence type="ECO:0000256" key="2">
    <source>
        <dbReference type="ARBA" id="ARBA00005690"/>
    </source>
</evidence>
<evidence type="ECO:0000256" key="10">
    <source>
        <dbReference type="ARBA" id="ARBA00023204"/>
    </source>
</evidence>
<evidence type="ECO:0000256" key="4">
    <source>
        <dbReference type="ARBA" id="ARBA00022723"/>
    </source>
</evidence>
<keyword evidence="5" id="KW-0227">DNA damage</keyword>
<dbReference type="GO" id="GO:0006310">
    <property type="term" value="P:DNA recombination"/>
    <property type="evidence" value="ECO:0007669"/>
    <property type="project" value="UniProtKB-KW"/>
</dbReference>
<dbReference type="FunFam" id="2.40.50.140:FF:000090">
    <property type="entry name" value="Replication protein A subunit"/>
    <property type="match status" value="1"/>
</dbReference>
<feature type="compositionally biased region" description="Polar residues" evidence="14">
    <location>
        <begin position="418"/>
        <end position="428"/>
    </location>
</feature>
<feature type="compositionally biased region" description="Polar residues" evidence="14">
    <location>
        <begin position="506"/>
        <end position="532"/>
    </location>
</feature>
<organism evidence="17 18">
    <name type="scientific">Acorus gramineus</name>
    <name type="common">Dwarf sweet flag</name>
    <dbReference type="NCBI Taxonomy" id="55184"/>
    <lineage>
        <taxon>Eukaryota</taxon>
        <taxon>Viridiplantae</taxon>
        <taxon>Streptophyta</taxon>
        <taxon>Embryophyta</taxon>
        <taxon>Tracheophyta</taxon>
        <taxon>Spermatophyta</taxon>
        <taxon>Magnoliopsida</taxon>
        <taxon>Liliopsida</taxon>
        <taxon>Acoraceae</taxon>
        <taxon>Acorus</taxon>
    </lineage>
</organism>
<evidence type="ECO:0000256" key="1">
    <source>
        <dbReference type="ARBA" id="ARBA00004123"/>
    </source>
</evidence>
<keyword evidence="9" id="KW-0233">DNA recombination</keyword>
<feature type="region of interest" description="Disordered" evidence="14">
    <location>
        <begin position="414"/>
        <end position="562"/>
    </location>
</feature>
<feature type="compositionally biased region" description="Polar residues" evidence="14">
    <location>
        <begin position="450"/>
        <end position="488"/>
    </location>
</feature>
<feature type="domain" description="CCHC-type" evidence="16">
    <location>
        <begin position="1144"/>
        <end position="1159"/>
    </location>
</feature>
<dbReference type="GO" id="GO:0003677">
    <property type="term" value="F:DNA binding"/>
    <property type="evidence" value="ECO:0007669"/>
    <property type="project" value="UniProtKB-KW"/>
</dbReference>
<keyword evidence="15" id="KW-0472">Membrane</keyword>
<comment type="similarity">
    <text evidence="2 13">Belongs to the replication factor A protein 1 family.</text>
</comment>
<reference evidence="17" key="1">
    <citation type="journal article" date="2023" name="Nat. Commun.">
        <title>Diploid and tetraploid genomes of Acorus and the evolution of monocots.</title>
        <authorList>
            <person name="Ma L."/>
            <person name="Liu K.W."/>
            <person name="Li Z."/>
            <person name="Hsiao Y.Y."/>
            <person name="Qi Y."/>
            <person name="Fu T."/>
            <person name="Tang G.D."/>
            <person name="Zhang D."/>
            <person name="Sun W.H."/>
            <person name="Liu D.K."/>
            <person name="Li Y."/>
            <person name="Chen G.Z."/>
            <person name="Liu X.D."/>
            <person name="Liao X.Y."/>
            <person name="Jiang Y.T."/>
            <person name="Yu X."/>
            <person name="Hao Y."/>
            <person name="Huang J."/>
            <person name="Zhao X.W."/>
            <person name="Ke S."/>
            <person name="Chen Y.Y."/>
            <person name="Wu W.L."/>
            <person name="Hsu J.L."/>
            <person name="Lin Y.F."/>
            <person name="Huang M.D."/>
            <person name="Li C.Y."/>
            <person name="Huang L."/>
            <person name="Wang Z.W."/>
            <person name="Zhao X."/>
            <person name="Zhong W.Y."/>
            <person name="Peng D.H."/>
            <person name="Ahmad S."/>
            <person name="Lan S."/>
            <person name="Zhang J.S."/>
            <person name="Tsai W.C."/>
            <person name="Van de Peer Y."/>
            <person name="Liu Z.J."/>
        </authorList>
    </citation>
    <scope>NUCLEOTIDE SEQUENCE</scope>
    <source>
        <strain evidence="17">SCP</strain>
    </source>
</reference>
<dbReference type="InterPro" id="IPR004591">
    <property type="entry name" value="Rfa1"/>
</dbReference>
<dbReference type="InterPro" id="IPR047192">
    <property type="entry name" value="Euk_RPA1_DBD_C"/>
</dbReference>
<dbReference type="EMBL" id="JAUJYN010000004">
    <property type="protein sequence ID" value="KAK1273463.1"/>
    <property type="molecule type" value="Genomic_DNA"/>
</dbReference>
<evidence type="ECO:0000256" key="9">
    <source>
        <dbReference type="ARBA" id="ARBA00023172"/>
    </source>
</evidence>
<sequence length="1177" mass="129633">MDSLKEGDTSNINVNKQKTLQSFLLRCGFTILFSLIASFFFSFSFGLIAISIGSNLSSFSSSSAEFPISVASRCRIVSSGVDLRSSKVCELGFLNYKAKRVFYPLEKTRFRCRYDYYWASVFKVEYREYVSGRTIRALAEAPKEALPLDCRPNFGTAWSMKARFRVNETYNCRYMPGTSVADIYSDDLFNCQAKDPSLVEMSRRFLHLFMKAFNSIYMEKGRGWRRILESAVGTLFGMLSSLFLVGTMKFLQSSVVTEPAGSDIFVCTLGFSFQTLSPPSLDKQTKLFSIEQVLSRDRREAMEDVNLTRGAIAMVSNGEADLKPVLQVADLRLVNTVQNTTERYRMMLSDGVHTQQAMLATQMNPAVKSGKLQKGSIVRLTEFICNLIQNRKIIIVINLDVIVEKCNIIGDPKPYTEGSFNAPASTTPSRPPMPAQTSAMDQPALGAGNPPQSYGGQVSGQTTASGAHLQSRSDSAANPMSCGGSYSSGPMPGQNMVSGTPMYPKTEQSSGSYGGSPQNVGKMNQGVFNSMASGGPPRPASNTYGRPAQTTYQQPPPQYTNRGPIMKNEAPARVIPISALNPYQGRWTIKARVTAKGELRRYNNPRGEGKVFSFDLLDSDGGEIRVTCFNAVADQFYEQIEAGKVYLISKGSLKPAQKNFNHLNNDYEIFLESTSTVQPCPEEDSSIPRQVFNFRPISEIEGMENNSMVDIIGIVSSVNPAGTILRKNGTETQKRTLQLKDMSGRSVELTLWGGFVNSEGQQLQGMCDSGIFPVLAVKAARVNEFNGKSVGTISTSQLFIEPEFPEARRLQEWFHREGKNTVALSISREASSMGRTDARKTITQIKDEGLGRSEKPDWITVKAIISFIKVDNFCYTACPLMVGDRQCSKKVNNNGDGTWQCDRCDQCFPECDYRYILRLQIQDHTGLTWVTAFQECGEEIMGVPAKELYLLKYEEQDDVKFAEILRGVLFNEFLFKLKVKEETFSDEQTVKSTVVKAEKVNPSSESKYLLGVIDKILKGEDPNAVNGKPTTMPEPGMYSAGYGNAGPRQAGYSDIKSFGGAGGVDRIKMESANQVGQYNERYGGNMGQSMGHMGGMYLSCNNCGAAGHNSQNCPRMMNGPVQGMGGSFSNRPYGSFDAGGSSTKCFKCNQSGHWARDCPGMTAVPPAYTGVPGRYGY</sequence>
<feature type="transmembrane region" description="Helical" evidence="15">
    <location>
        <begin position="23"/>
        <end position="50"/>
    </location>
</feature>
<evidence type="ECO:0000256" key="12">
    <source>
        <dbReference type="PROSITE-ProRule" id="PRU00047"/>
    </source>
</evidence>
<gene>
    <name evidence="17" type="ORF">QJS04_geneDACA012225</name>
</gene>
<dbReference type="NCBIfam" id="TIGR00617">
    <property type="entry name" value="rpa1"/>
    <property type="match status" value="1"/>
</dbReference>
<dbReference type="Pfam" id="PF16900">
    <property type="entry name" value="REPA_OB_2"/>
    <property type="match status" value="1"/>
</dbReference>
<dbReference type="Gene3D" id="4.10.60.10">
    <property type="entry name" value="Zinc finger, CCHC-type"/>
    <property type="match status" value="1"/>
</dbReference>
<evidence type="ECO:0000256" key="11">
    <source>
        <dbReference type="ARBA" id="ARBA00023242"/>
    </source>
</evidence>
<dbReference type="SMART" id="SM00343">
    <property type="entry name" value="ZnF_C2HC"/>
    <property type="match status" value="2"/>
</dbReference>
<keyword evidence="11 13" id="KW-0539">Nucleus</keyword>
<dbReference type="Proteomes" id="UP001179952">
    <property type="component" value="Unassembled WGS sequence"/>
</dbReference>
<keyword evidence="15" id="KW-1133">Transmembrane helix</keyword>